<dbReference type="Proteomes" id="UP000184020">
    <property type="component" value="Unassembled WGS sequence"/>
</dbReference>
<gene>
    <name evidence="1" type="ORF">SAMN05444372_101148</name>
</gene>
<proteinExistence type="predicted"/>
<dbReference type="EMBL" id="FQWF01000001">
    <property type="protein sequence ID" value="SHF91306.1"/>
    <property type="molecule type" value="Genomic_DNA"/>
</dbReference>
<sequence length="55" mass="6499">MVSNEEVLIDNIRVKNIEISIESNPERKRELVKQLNKLKLQKEIEVIKKKIEQIG</sequence>
<accession>A0A1M5FIJ2</accession>
<dbReference type="AlphaFoldDB" id="A0A1M5FIJ2"/>
<reference evidence="2" key="1">
    <citation type="submission" date="2016-11" db="EMBL/GenBank/DDBJ databases">
        <authorList>
            <person name="Varghese N."/>
            <person name="Submissions S."/>
        </authorList>
    </citation>
    <scope>NUCLEOTIDE SEQUENCE [LARGE SCALE GENOMIC DNA]</scope>
    <source>
        <strain evidence="2">DSM 17659</strain>
    </source>
</reference>
<keyword evidence="2" id="KW-1185">Reference proteome</keyword>
<dbReference type="STRING" id="229205.SAMN05444372_101148"/>
<evidence type="ECO:0000313" key="2">
    <source>
        <dbReference type="Proteomes" id="UP000184020"/>
    </source>
</evidence>
<evidence type="ECO:0000313" key="1">
    <source>
        <dbReference type="EMBL" id="SHF91306.1"/>
    </source>
</evidence>
<organism evidence="1 2">
    <name type="scientific">Flavobacterium micromati</name>
    <dbReference type="NCBI Taxonomy" id="229205"/>
    <lineage>
        <taxon>Bacteria</taxon>
        <taxon>Pseudomonadati</taxon>
        <taxon>Bacteroidota</taxon>
        <taxon>Flavobacteriia</taxon>
        <taxon>Flavobacteriales</taxon>
        <taxon>Flavobacteriaceae</taxon>
        <taxon>Flavobacterium</taxon>
    </lineage>
</organism>
<protein>
    <submittedName>
        <fullName evidence="1">Uncharacterized protein</fullName>
    </submittedName>
</protein>
<name>A0A1M5FIJ2_9FLAO</name>